<comment type="caution">
    <text evidence="2">The sequence shown here is derived from an EMBL/GenBank/DDBJ whole genome shotgun (WGS) entry which is preliminary data.</text>
</comment>
<dbReference type="InParanoid" id="A0A7X0MUL1"/>
<keyword evidence="2" id="KW-0456">Lyase</keyword>
<dbReference type="SUPFAM" id="SSF54593">
    <property type="entry name" value="Glyoxalase/Bleomycin resistance protein/Dihydroxybiphenyl dioxygenase"/>
    <property type="match status" value="1"/>
</dbReference>
<reference evidence="2 3" key="1">
    <citation type="submission" date="2020-08" db="EMBL/GenBank/DDBJ databases">
        <title>Genomic Encyclopedia of Type Strains, Phase IV (KMG-IV): sequencing the most valuable type-strain genomes for metagenomic binning, comparative biology and taxonomic classification.</title>
        <authorList>
            <person name="Goeker M."/>
        </authorList>
    </citation>
    <scope>NUCLEOTIDE SEQUENCE [LARGE SCALE GENOMIC DNA]</scope>
    <source>
        <strain evidence="2 3">DSM 22368</strain>
    </source>
</reference>
<feature type="domain" description="VOC" evidence="1">
    <location>
        <begin position="2"/>
        <end position="120"/>
    </location>
</feature>
<dbReference type="EMBL" id="JACHHT010000001">
    <property type="protein sequence ID" value="MBB6520756.1"/>
    <property type="molecule type" value="Genomic_DNA"/>
</dbReference>
<dbReference type="Proteomes" id="UP000528457">
    <property type="component" value="Unassembled WGS sequence"/>
</dbReference>
<accession>A0A7X0MUL1</accession>
<keyword evidence="3" id="KW-1185">Reference proteome</keyword>
<dbReference type="PANTHER" id="PTHR35006:SF1">
    <property type="entry name" value="BLL2941 PROTEIN"/>
    <property type="match status" value="1"/>
</dbReference>
<dbReference type="InterPro" id="IPR029068">
    <property type="entry name" value="Glyas_Bleomycin-R_OHBP_Dase"/>
</dbReference>
<dbReference type="GO" id="GO:0016829">
    <property type="term" value="F:lyase activity"/>
    <property type="evidence" value="ECO:0007669"/>
    <property type="project" value="UniProtKB-KW"/>
</dbReference>
<dbReference type="AlphaFoldDB" id="A0A7X0MUL1"/>
<protein>
    <submittedName>
        <fullName evidence="2">Putative lactoylglutathione lyase</fullName>
    </submittedName>
</protein>
<gene>
    <name evidence="2" type="ORF">HNR48_001034</name>
</gene>
<organism evidence="2 3">
    <name type="scientific">Pseudoteredinibacter isoporae</name>
    <dbReference type="NCBI Taxonomy" id="570281"/>
    <lineage>
        <taxon>Bacteria</taxon>
        <taxon>Pseudomonadati</taxon>
        <taxon>Pseudomonadota</taxon>
        <taxon>Gammaproteobacteria</taxon>
        <taxon>Cellvibrionales</taxon>
        <taxon>Cellvibrionaceae</taxon>
        <taxon>Pseudoteredinibacter</taxon>
    </lineage>
</organism>
<dbReference type="Pfam" id="PF00903">
    <property type="entry name" value="Glyoxalase"/>
    <property type="match status" value="1"/>
</dbReference>
<name>A0A7X0MUL1_9GAMM</name>
<evidence type="ECO:0000259" key="1">
    <source>
        <dbReference type="PROSITE" id="PS51819"/>
    </source>
</evidence>
<evidence type="ECO:0000313" key="3">
    <source>
        <dbReference type="Proteomes" id="UP000528457"/>
    </source>
</evidence>
<sequence length="120" mass="13556">MKMNYFVLGTNDMEAAIAFYDSLFEQTEFKQTYATERMTFWQGEDKDSAFAVAKPFNEEPATHGNGTMVGLSVGSIDEVKRLHQKALQLGGTCEGEPDQRGPRFSAYIRDLDRNKIVFSD</sequence>
<dbReference type="RefSeq" id="WP_166850321.1">
    <property type="nucleotide sequence ID" value="NZ_JAAONY010000001.1"/>
</dbReference>
<dbReference type="Gene3D" id="3.10.180.10">
    <property type="entry name" value="2,3-Dihydroxybiphenyl 1,2-Dioxygenase, domain 1"/>
    <property type="match status" value="1"/>
</dbReference>
<dbReference type="CDD" id="cd07262">
    <property type="entry name" value="VOC_like"/>
    <property type="match status" value="1"/>
</dbReference>
<proteinExistence type="predicted"/>
<dbReference type="InterPro" id="IPR004360">
    <property type="entry name" value="Glyas_Fos-R_dOase_dom"/>
</dbReference>
<dbReference type="PROSITE" id="PS51819">
    <property type="entry name" value="VOC"/>
    <property type="match status" value="1"/>
</dbReference>
<dbReference type="PANTHER" id="PTHR35006">
    <property type="entry name" value="GLYOXALASE FAMILY PROTEIN (AFU_ORTHOLOGUE AFUA_5G14830)"/>
    <property type="match status" value="1"/>
</dbReference>
<dbReference type="InterPro" id="IPR037523">
    <property type="entry name" value="VOC_core"/>
</dbReference>
<evidence type="ECO:0000313" key="2">
    <source>
        <dbReference type="EMBL" id="MBB6520756.1"/>
    </source>
</evidence>